<evidence type="ECO:0000256" key="2">
    <source>
        <dbReference type="SAM" id="MobiDB-lite"/>
    </source>
</evidence>
<feature type="coiled-coil region" evidence="1">
    <location>
        <begin position="1438"/>
        <end position="1465"/>
    </location>
</feature>
<dbReference type="CTD" id="54887"/>
<feature type="compositionally biased region" description="Polar residues" evidence="2">
    <location>
        <begin position="1117"/>
        <end position="1142"/>
    </location>
</feature>
<dbReference type="InterPro" id="IPR026728">
    <property type="entry name" value="BLTP3A/B"/>
</dbReference>
<accession>A0A6I9YNY7</accession>
<reference evidence="4" key="1">
    <citation type="submission" date="2025-08" db="UniProtKB">
        <authorList>
            <consortium name="RefSeq"/>
        </authorList>
    </citation>
    <scope>IDENTIFICATION</scope>
    <source>
        <tissue evidence="4">Skeletal muscle</tissue>
    </source>
</reference>
<dbReference type="GO" id="GO:0042826">
    <property type="term" value="F:histone deacetylase binding"/>
    <property type="evidence" value="ECO:0007669"/>
    <property type="project" value="TreeGrafter"/>
</dbReference>
<organism evidence="3 4">
    <name type="scientific">Thamnophis sirtalis</name>
    <dbReference type="NCBI Taxonomy" id="35019"/>
    <lineage>
        <taxon>Eukaryota</taxon>
        <taxon>Metazoa</taxon>
        <taxon>Chordata</taxon>
        <taxon>Craniata</taxon>
        <taxon>Vertebrata</taxon>
        <taxon>Euteleostomi</taxon>
        <taxon>Lepidosauria</taxon>
        <taxon>Squamata</taxon>
        <taxon>Bifurcata</taxon>
        <taxon>Unidentata</taxon>
        <taxon>Episquamata</taxon>
        <taxon>Toxicofera</taxon>
        <taxon>Serpentes</taxon>
        <taxon>Colubroidea</taxon>
        <taxon>Colubridae</taxon>
        <taxon>Natricinae</taxon>
        <taxon>Thamnophis</taxon>
    </lineage>
</organism>
<feature type="region of interest" description="Disordered" evidence="2">
    <location>
        <begin position="1102"/>
        <end position="1148"/>
    </location>
</feature>
<sequence length="1475" mass="166658">MAGLIKKQILKHLSRFTKNLSPDKINLSTLKGQGQLTNLELDEEVLQNLLDLPTWLAITRVFCNKASIRIQWTKLKTHPICLYLDKVEVEMRTCEEPRPPNGQSPIAVASGQSEYGFAEKVVEGMYIIVNSITIKIHSKAFHASFELWQLQGYSVNPTWQQSDLRFTRITDSHKGEVLTFKELTWQTLRIEADATENGEQDPLTTPLRLITNQGKIQISLKRKTKDCNVLASKLMFLLDDLLWVLTDSQLKAMMKYAESLSEAMEKSAQQRKSLAPEPIQITPPIPSTQQSWPQSFGSTHKAISQYFEMYDMKESSYHLLISRLDLHICDDSHTRETGASKHGIVGGAMQLTFRKMGFDYYPFHWAGDSCRHWVRYCDAMETWEHWAKKLVNEFQNKMGKYSEEISPASFKTAEKESPLKKRQDAVSSSPKSSTEKGLHQNSPPPHTLLGHQRPAWNRLRSSCLVVRVDDLDIHQVSTAGQQSKKPSTLLSCRRKLLNLPEHTSAIHIVFTEYYFPDHTTFPVPSPNLYLQMNGLVFTLDTRSMLWVNLFCLDLYRSLQQFKAIYKLESSGKREEHIDIRLDGFMLKVNIPVDKKVIEHQDRPQCLSISTSEVTATNTRHAPHCSCLALQNLFRRFAASEFFHSSYTKFPKFQDNFSLLHTLFLRHAYQVDTNVQQHTDFCHFPGKSSIFEDLWSVNFTQVSLDFEGTKSSKGQPLNFIYPFPLCVWACLPKKWEQAQAAMLKVSSTSNVRLKSSTTFSNHTEKQVFSGEEQFCQRSKTEQNLRSIYLTPEAKEVLEESCTVDDEGNDNDLEISADVHVLLYSSTHVKVQLNHYQYLMLLRMKEVLQTFQEQFTLDTQEITGSPLDSITTCIGIMFNSTEVALLMHPVPGSSLEPRSIDSDTTSLVESELSASESRERLIAESKEPKSDVSSEKENSSPIKMSEDTGTENTDRNMTASQNGMVKSQTDGSLTEEEFHSQATGQRSPVEEAHEAEEILDAEKQYEHINLPKTSEVLPSRPSSIVDPLGGIHVSLNGQEELIPLRNMELELCSALHITKDATKEALHVTMDLTKEAVSITKDAFSLSKEKMASTMQKMLFHPQINRDLSPKPEEAAVNQVGSNSESARFSSMKKTASQHSFDTNSLDGSGLEDRLSLDSDGSDGFVMLMDSEPSLDLLTLGQLPQMLNDKDIRPSSVGDEERGSTCVNSSASLSAQDPTTQLVSVLVLKTNELNCVIESKRNDMTLALQVMELTPEHLGNISMWQYLQNAPTGDTNTERSTTTETIQTQPEVCLRYEIGPSAAVHSPLSVQNGFFHMLIHSYETELLTSSLSSIGLFLEDEVIPEVIPMKIEIVNTKITLKDDSPRVYHTTPGPVPIILAMDHLVLHCKDDGMFFITAAETEESCTQKALQKNLKKQRIPVERISITSAESDDESELKAVLTLEKELQDTRRDLAEANQDKLRLLQEIKKYDPLFQL</sequence>
<feature type="region of interest" description="Disordered" evidence="2">
    <location>
        <begin position="890"/>
        <end position="987"/>
    </location>
</feature>
<keyword evidence="1" id="KW-0175">Coiled coil</keyword>
<protein>
    <submittedName>
        <fullName evidence="4">UHRF1-binding protein 1 isoform X1</fullName>
    </submittedName>
</protein>
<feature type="compositionally biased region" description="Basic and acidic residues" evidence="2">
    <location>
        <begin position="412"/>
        <end position="424"/>
    </location>
</feature>
<evidence type="ECO:0000313" key="4">
    <source>
        <dbReference type="RefSeq" id="XP_013926198.1"/>
    </source>
</evidence>
<name>A0A6I9YNY7_9SAUR</name>
<dbReference type="Proteomes" id="UP000504617">
    <property type="component" value="Unplaced"/>
</dbReference>
<evidence type="ECO:0000313" key="3">
    <source>
        <dbReference type="Proteomes" id="UP000504617"/>
    </source>
</evidence>
<dbReference type="GeneID" id="106552442"/>
<feature type="region of interest" description="Disordered" evidence="2">
    <location>
        <begin position="1191"/>
        <end position="1210"/>
    </location>
</feature>
<feature type="compositionally biased region" description="Low complexity" evidence="2">
    <location>
        <begin position="904"/>
        <end position="913"/>
    </location>
</feature>
<dbReference type="PANTHER" id="PTHR22774">
    <property type="entry name" value="CHOREIN N-TERMINAL DOMAIN-CONTAINING PROTEIN"/>
    <property type="match status" value="1"/>
</dbReference>
<feature type="compositionally biased region" description="Basic and acidic residues" evidence="2">
    <location>
        <begin position="1191"/>
        <end position="1201"/>
    </location>
</feature>
<dbReference type="Pfam" id="PF24917">
    <property type="entry name" value="BLTP3A_B"/>
    <property type="match status" value="1"/>
</dbReference>
<dbReference type="KEGG" id="tsr:106552442"/>
<feature type="region of interest" description="Disordered" evidence="2">
    <location>
        <begin position="412"/>
        <end position="451"/>
    </location>
</feature>
<gene>
    <name evidence="4" type="primary">UHRF1BP1</name>
</gene>
<feature type="compositionally biased region" description="Polar residues" evidence="2">
    <location>
        <begin position="953"/>
        <end position="970"/>
    </location>
</feature>
<proteinExistence type="predicted"/>
<dbReference type="OrthoDB" id="43807at2759"/>
<dbReference type="RefSeq" id="XP_013926198.1">
    <property type="nucleotide sequence ID" value="XM_014070723.1"/>
</dbReference>
<evidence type="ECO:0000256" key="1">
    <source>
        <dbReference type="SAM" id="Coils"/>
    </source>
</evidence>
<dbReference type="PANTHER" id="PTHR22774:SF15">
    <property type="entry name" value="BRIDGE-LIKE LIPID TRANSFER PROTEIN FAMILY MEMBER 3A"/>
    <property type="match status" value="1"/>
</dbReference>
<keyword evidence="3" id="KW-1185">Reference proteome</keyword>
<feature type="compositionally biased region" description="Basic and acidic residues" evidence="2">
    <location>
        <begin position="914"/>
        <end position="936"/>
    </location>
</feature>